<reference evidence="7 8" key="1">
    <citation type="submission" date="2021-03" db="EMBL/GenBank/DDBJ databases">
        <title>Flavobacterium Flabelliformis Sp. Nov. And Flavobacterium Geliluteum Sp. Nov., Two Novel Multidrug Resistant Psychrophilic Species Isolated From Antarctica.</title>
        <authorList>
            <person name="Kralova S."/>
            <person name="Busse H.J."/>
            <person name="Bezdicek M."/>
            <person name="Nykrynova M."/>
            <person name="Kroupova E."/>
            <person name="Krsek D."/>
            <person name="Sedlacek I."/>
        </authorList>
    </citation>
    <scope>NUCLEOTIDE SEQUENCE [LARGE SCALE GENOMIC DNA]</scope>
    <source>
        <strain evidence="7 8">P4023</strain>
    </source>
</reference>
<dbReference type="InterPro" id="IPR051675">
    <property type="entry name" value="Endo/Exo/Phosphatase_dom_1"/>
</dbReference>
<dbReference type="InterPro" id="IPR058240">
    <property type="entry name" value="rSAM_sf"/>
</dbReference>
<dbReference type="SUPFAM" id="SSF47781">
    <property type="entry name" value="RuvA domain 2-like"/>
    <property type="match status" value="1"/>
</dbReference>
<dbReference type="SUPFAM" id="SSF102114">
    <property type="entry name" value="Radical SAM enzymes"/>
    <property type="match status" value="1"/>
</dbReference>
<evidence type="ECO:0000313" key="8">
    <source>
        <dbReference type="Proteomes" id="UP000674217"/>
    </source>
</evidence>
<comment type="caution">
    <text evidence="7">The sequence shown here is derived from an EMBL/GenBank/DDBJ whole genome shotgun (WGS) entry which is preliminary data.</text>
</comment>
<dbReference type="SFLD" id="SFLDS00029">
    <property type="entry name" value="Radical_SAM"/>
    <property type="match status" value="1"/>
</dbReference>
<evidence type="ECO:0000256" key="3">
    <source>
        <dbReference type="ARBA" id="ARBA00022723"/>
    </source>
</evidence>
<accession>A0ABS5CQP5</accession>
<keyword evidence="3" id="KW-0479">Metal-binding</keyword>
<keyword evidence="5" id="KW-0411">Iron-sulfur</keyword>
<feature type="domain" description="Radical SAM core" evidence="6">
    <location>
        <begin position="62"/>
        <end position="190"/>
    </location>
</feature>
<protein>
    <submittedName>
        <fullName evidence="7">DNA modification/repair radical SAM protein</fullName>
    </submittedName>
</protein>
<sequence length="426" mass="48767">MNYEKVKEKLEILADAAKYDVSCSSSGGNRKNKNKGLGDSSATGICHTYTEDGRCVSLLKILLTNFCIYDCAYCVTRKSNDIQRAAFTVEEVVDLTINFYRRNYIEGLFLSSGIFKNADYTMERLVRVAKKLRLEHNFNGYIHLKSIPGASDELMREAGLYADRLSMNLEIPTESGLKLLAPDKNHQDMIKPMGFVKNELIQYKEEKKKFKSTPKFAPAGQSTQMIVGATQENDFQIIQVADHFYKNYNMKRVYYSGYVPISNDVRLPAIGSQVPLVRENRLYQADWLMRFYGFKANEILDKNNPFLDLEVDPKMSWALRNITQFPVIIQNASLEMILRVPGIGVKSAHKIVQARRFQNLTLEHLKRIGVAVNRARYFISVSNENSHLKFLNALNLKEIILSDTKSKFENPFSNQLSLLNDDSFLR</sequence>
<dbReference type="InterPro" id="IPR013785">
    <property type="entry name" value="Aldolase_TIM"/>
</dbReference>
<dbReference type="Pfam" id="PF04055">
    <property type="entry name" value="Radical_SAM"/>
    <property type="match status" value="1"/>
</dbReference>
<evidence type="ECO:0000259" key="6">
    <source>
        <dbReference type="Pfam" id="PF04055"/>
    </source>
</evidence>
<dbReference type="Gene3D" id="1.10.150.320">
    <property type="entry name" value="Photosystem II 12 kDa extrinsic protein"/>
    <property type="match status" value="1"/>
</dbReference>
<proteinExistence type="predicted"/>
<evidence type="ECO:0000256" key="4">
    <source>
        <dbReference type="ARBA" id="ARBA00023004"/>
    </source>
</evidence>
<dbReference type="InterPro" id="IPR023874">
    <property type="entry name" value="DNA_rSAM_put"/>
</dbReference>
<keyword evidence="8" id="KW-1185">Reference proteome</keyword>
<dbReference type="NCBIfam" id="TIGR03916">
    <property type="entry name" value="rSAM_link_UDG"/>
    <property type="match status" value="1"/>
</dbReference>
<name>A0ABS5CQP5_9FLAO</name>
<gene>
    <name evidence="7" type="ORF">J3S90_03925</name>
</gene>
<evidence type="ECO:0000313" key="7">
    <source>
        <dbReference type="EMBL" id="MBP4140942.1"/>
    </source>
</evidence>
<organism evidence="7 8">
    <name type="scientific">Flavobacterium flabelliforme</name>
    <dbReference type="NCBI Taxonomy" id="2816119"/>
    <lineage>
        <taxon>Bacteria</taxon>
        <taxon>Pseudomonadati</taxon>
        <taxon>Bacteroidota</taxon>
        <taxon>Flavobacteriia</taxon>
        <taxon>Flavobacteriales</taxon>
        <taxon>Flavobacteriaceae</taxon>
        <taxon>Flavobacterium</taxon>
    </lineage>
</organism>
<dbReference type="RefSeq" id="WP_210644876.1">
    <property type="nucleotide sequence ID" value="NZ_JAGFBU010000001.1"/>
</dbReference>
<keyword evidence="2" id="KW-0949">S-adenosyl-L-methionine</keyword>
<evidence type="ECO:0000256" key="5">
    <source>
        <dbReference type="ARBA" id="ARBA00023014"/>
    </source>
</evidence>
<keyword evidence="4" id="KW-0408">Iron</keyword>
<dbReference type="Proteomes" id="UP000674217">
    <property type="component" value="Unassembled WGS sequence"/>
</dbReference>
<dbReference type="InterPro" id="IPR007197">
    <property type="entry name" value="rSAM"/>
</dbReference>
<evidence type="ECO:0000256" key="2">
    <source>
        <dbReference type="ARBA" id="ARBA00022691"/>
    </source>
</evidence>
<dbReference type="SFLD" id="SFLDG01102">
    <property type="entry name" value="Uncharacterised_Radical_SAM_Su"/>
    <property type="match status" value="1"/>
</dbReference>
<comment type="cofactor">
    <cofactor evidence="1">
        <name>[4Fe-4S] cluster</name>
        <dbReference type="ChEBI" id="CHEBI:49883"/>
    </cofactor>
</comment>
<dbReference type="Gene3D" id="3.20.20.70">
    <property type="entry name" value="Aldolase class I"/>
    <property type="match status" value="1"/>
</dbReference>
<dbReference type="PANTHER" id="PTHR21180:SF9">
    <property type="entry name" value="TYPE II SECRETION SYSTEM PROTEIN K"/>
    <property type="match status" value="1"/>
</dbReference>
<evidence type="ECO:0000256" key="1">
    <source>
        <dbReference type="ARBA" id="ARBA00001966"/>
    </source>
</evidence>
<dbReference type="EMBL" id="JAGFBU010000001">
    <property type="protein sequence ID" value="MBP4140942.1"/>
    <property type="molecule type" value="Genomic_DNA"/>
</dbReference>
<dbReference type="InterPro" id="IPR010994">
    <property type="entry name" value="RuvA_2-like"/>
</dbReference>
<dbReference type="PANTHER" id="PTHR21180">
    <property type="entry name" value="ENDONUCLEASE/EXONUCLEASE/PHOSPHATASE FAMILY DOMAIN-CONTAINING PROTEIN 1"/>
    <property type="match status" value="1"/>
</dbReference>